<evidence type="ECO:0000256" key="1">
    <source>
        <dbReference type="SAM" id="MobiDB-lite"/>
    </source>
</evidence>
<reference evidence="2 3" key="1">
    <citation type="submission" date="2015-11" db="EMBL/GenBank/DDBJ databases">
        <title>Expanding the genomic diversity of Burkholderia species for the development of highly accurate diagnostics.</title>
        <authorList>
            <person name="Sahl J."/>
            <person name="Keim P."/>
            <person name="Wagner D."/>
        </authorList>
    </citation>
    <scope>NUCLEOTIDE SEQUENCE [LARGE SCALE GENOMIC DNA]</scope>
    <source>
        <strain evidence="2 3">TSV85</strain>
    </source>
</reference>
<protein>
    <submittedName>
        <fullName evidence="2">Uncharacterized protein</fullName>
    </submittedName>
</protein>
<dbReference type="AlphaFoldDB" id="A0A118DQ55"/>
<feature type="region of interest" description="Disordered" evidence="1">
    <location>
        <begin position="52"/>
        <end position="81"/>
    </location>
</feature>
<gene>
    <name evidence="2" type="ORF">WS67_05525</name>
</gene>
<name>A0A118DQ55_9BURK</name>
<sequence length="81" mass="8507">MACPAGGLPSRLAAGWRRIVDALAGQAIAIAYALPTRPTAARLARRCTLRSATRATKRRAHGPVVMLRAGGRSSDVRGTAR</sequence>
<evidence type="ECO:0000313" key="3">
    <source>
        <dbReference type="Proteomes" id="UP000062788"/>
    </source>
</evidence>
<accession>A0A118DQ55</accession>
<proteinExistence type="predicted"/>
<organism evidence="2 3">
    <name type="scientific">Burkholderia singularis</name>
    <dbReference type="NCBI Taxonomy" id="1503053"/>
    <lineage>
        <taxon>Bacteria</taxon>
        <taxon>Pseudomonadati</taxon>
        <taxon>Pseudomonadota</taxon>
        <taxon>Betaproteobacteria</taxon>
        <taxon>Burkholderiales</taxon>
        <taxon>Burkholderiaceae</taxon>
        <taxon>Burkholderia</taxon>
        <taxon>pseudomallei group</taxon>
    </lineage>
</organism>
<evidence type="ECO:0000313" key="2">
    <source>
        <dbReference type="EMBL" id="KVE29314.1"/>
    </source>
</evidence>
<dbReference type="Proteomes" id="UP000062788">
    <property type="component" value="Unassembled WGS sequence"/>
</dbReference>
<dbReference type="EMBL" id="LOWA01000014">
    <property type="protein sequence ID" value="KVE29314.1"/>
    <property type="molecule type" value="Genomic_DNA"/>
</dbReference>
<comment type="caution">
    <text evidence="2">The sequence shown here is derived from an EMBL/GenBank/DDBJ whole genome shotgun (WGS) entry which is preliminary data.</text>
</comment>
<keyword evidence="3" id="KW-1185">Reference proteome</keyword>